<accession>G4ZZZ7</accession>
<evidence type="ECO:0000256" key="6">
    <source>
        <dbReference type="ARBA" id="ARBA00023136"/>
    </source>
</evidence>
<evidence type="ECO:0000256" key="10">
    <source>
        <dbReference type="ARBA" id="ARBA00044662"/>
    </source>
</evidence>
<evidence type="ECO:0000256" key="4">
    <source>
        <dbReference type="ARBA" id="ARBA00022692"/>
    </source>
</evidence>
<evidence type="ECO:0000313" key="17">
    <source>
        <dbReference type="Proteomes" id="UP000002640"/>
    </source>
</evidence>
<evidence type="ECO:0000256" key="1">
    <source>
        <dbReference type="ARBA" id="ARBA00004141"/>
    </source>
</evidence>
<dbReference type="Proteomes" id="UP000002640">
    <property type="component" value="Unassembled WGS sequence"/>
</dbReference>
<evidence type="ECO:0000256" key="11">
    <source>
        <dbReference type="ARBA" id="ARBA00044668"/>
    </source>
</evidence>
<dbReference type="GO" id="GO:0015149">
    <property type="term" value="F:hexose transmembrane transporter activity"/>
    <property type="evidence" value="ECO:0007669"/>
    <property type="project" value="TreeGrafter"/>
</dbReference>
<dbReference type="STRING" id="1094619.G4ZZZ7"/>
<dbReference type="SUPFAM" id="SSF103473">
    <property type="entry name" value="MFS general substrate transporter"/>
    <property type="match status" value="1"/>
</dbReference>
<dbReference type="Gene3D" id="1.20.1250.20">
    <property type="entry name" value="MFS general substrate transporter like domains"/>
    <property type="match status" value="1"/>
</dbReference>
<dbReference type="Pfam" id="PF00083">
    <property type="entry name" value="Sugar_tr"/>
    <property type="match status" value="1"/>
</dbReference>
<feature type="transmembrane region" description="Helical" evidence="14">
    <location>
        <begin position="396"/>
        <end position="412"/>
    </location>
</feature>
<evidence type="ECO:0000256" key="5">
    <source>
        <dbReference type="ARBA" id="ARBA00022989"/>
    </source>
</evidence>
<evidence type="ECO:0000256" key="3">
    <source>
        <dbReference type="ARBA" id="ARBA00022448"/>
    </source>
</evidence>
<feature type="transmembrane region" description="Helical" evidence="14">
    <location>
        <begin position="342"/>
        <end position="363"/>
    </location>
</feature>
<feature type="transmembrane region" description="Helical" evidence="14">
    <location>
        <begin position="278"/>
        <end position="299"/>
    </location>
</feature>
<dbReference type="OMA" id="WVPPGYI"/>
<keyword evidence="3" id="KW-0813">Transport</keyword>
<dbReference type="InParanoid" id="G4ZZZ7"/>
<keyword evidence="5 14" id="KW-1133">Transmembrane helix</keyword>
<dbReference type="InterPro" id="IPR020846">
    <property type="entry name" value="MFS_dom"/>
</dbReference>
<dbReference type="RefSeq" id="XP_009533184.1">
    <property type="nucleotide sequence ID" value="XM_009534889.1"/>
</dbReference>
<feature type="transmembrane region" description="Helical" evidence="14">
    <location>
        <begin position="105"/>
        <end position="127"/>
    </location>
</feature>
<evidence type="ECO:0000256" key="8">
    <source>
        <dbReference type="ARBA" id="ARBA00044648"/>
    </source>
</evidence>
<evidence type="ECO:0000256" key="9">
    <source>
        <dbReference type="ARBA" id="ARBA00044656"/>
    </source>
</evidence>
<dbReference type="InterPro" id="IPR003663">
    <property type="entry name" value="Sugar/inositol_transpt"/>
</dbReference>
<feature type="transmembrane region" description="Helical" evidence="14">
    <location>
        <begin position="190"/>
        <end position="207"/>
    </location>
</feature>
<evidence type="ECO:0000256" key="12">
    <source>
        <dbReference type="ARBA" id="ARBA00044710"/>
    </source>
</evidence>
<dbReference type="PRINTS" id="PR00171">
    <property type="entry name" value="SUGRTRNSPORT"/>
</dbReference>
<comment type="subcellular location">
    <subcellularLocation>
        <location evidence="1">Membrane</location>
        <topology evidence="1">Multi-pass membrane protein</topology>
    </subcellularLocation>
</comment>
<evidence type="ECO:0000256" key="7">
    <source>
        <dbReference type="ARBA" id="ARBA00044637"/>
    </source>
</evidence>
<keyword evidence="4 14" id="KW-0812">Transmembrane</keyword>
<comment type="catalytic activity">
    <reaction evidence="9">
        <text>D-xylose(out) = D-xylose(in)</text>
        <dbReference type="Rhea" id="RHEA:78427"/>
        <dbReference type="ChEBI" id="CHEBI:53455"/>
    </reaction>
    <physiologicalReaction direction="left-to-right" evidence="9">
        <dbReference type="Rhea" id="RHEA:78428"/>
    </physiologicalReaction>
</comment>
<sequence>MADNYTEATTPKANTTAFDEANKAAARLIKPKAILYTSAFLSWLQPFQSGWSTSQTNLSQYNDTDECNARPLEWTFAVNAWIFGAMIDSLCCGHFSDRLGRKKTLMLNCIFMFVGGVVEASVSNIWAFAAGRLIAGLSSGTATGTIGAYVNELSPPPMRNTLDLGLQIFTTIGILFPAICFFFANTSSGWRYLAAFPCILAVIYMVLAPSMCIESRAWLLTKGRTEEAKQVIARLYGEEHVQTAMSWLEVNKKPETAEEGLAAPKQESMFAPRYRMQLLGGILLSCAQQLSGINAVFYYSGSIFSDAGISDSRVGTLIIDFINIWPAFFTGVLANRFGARNMILWGLAGMFVMSVLMTVAFIVDVSALSIVFTALYVIAFGVTLGPLVASSLCIGMNWLCNLIVGVAYPYISDALDDYAYVPFVVLLAIFFLLALKLVPETSGKSAEEILAEYDSRREK</sequence>
<dbReference type="AlphaFoldDB" id="G4ZZZ7"/>
<evidence type="ECO:0000256" key="13">
    <source>
        <dbReference type="ARBA" id="ARBA00044780"/>
    </source>
</evidence>
<dbReference type="InterPro" id="IPR005829">
    <property type="entry name" value="Sugar_transporter_CS"/>
</dbReference>
<feature type="domain" description="Major facilitator superfamily (MFS) profile" evidence="15">
    <location>
        <begin position="31"/>
        <end position="442"/>
    </location>
</feature>
<evidence type="ECO:0000256" key="14">
    <source>
        <dbReference type="SAM" id="Phobius"/>
    </source>
</evidence>
<gene>
    <name evidence="16" type="ORF">PHYSODRAFT_337250</name>
</gene>
<comment type="catalytic activity">
    <reaction evidence="7">
        <text>D-galactose(in) = D-galactose(out)</text>
        <dbReference type="Rhea" id="RHEA:34915"/>
        <dbReference type="ChEBI" id="CHEBI:4139"/>
    </reaction>
    <physiologicalReaction direction="right-to-left" evidence="7">
        <dbReference type="Rhea" id="RHEA:34917"/>
    </physiologicalReaction>
</comment>
<dbReference type="PROSITE" id="PS00217">
    <property type="entry name" value="SUGAR_TRANSPORT_2"/>
    <property type="match status" value="1"/>
</dbReference>
<keyword evidence="17" id="KW-1185">Reference proteome</keyword>
<proteinExistence type="predicted"/>
<name>G4ZZZ7_PHYSP</name>
<feature type="transmembrane region" description="Helical" evidence="14">
    <location>
        <begin position="133"/>
        <end position="150"/>
    </location>
</feature>
<feature type="transmembrane region" description="Helical" evidence="14">
    <location>
        <begin position="369"/>
        <end position="389"/>
    </location>
</feature>
<evidence type="ECO:0000259" key="15">
    <source>
        <dbReference type="PROSITE" id="PS50850"/>
    </source>
</evidence>
<dbReference type="SMR" id="G4ZZZ7"/>
<dbReference type="InterPro" id="IPR036259">
    <property type="entry name" value="MFS_trans_sf"/>
</dbReference>
<feature type="transmembrane region" description="Helical" evidence="14">
    <location>
        <begin position="162"/>
        <end position="184"/>
    </location>
</feature>
<reference evidence="16 17" key="1">
    <citation type="journal article" date="2006" name="Science">
        <title>Phytophthora genome sequences uncover evolutionary origins and mechanisms of pathogenesis.</title>
        <authorList>
            <person name="Tyler B.M."/>
            <person name="Tripathy S."/>
            <person name="Zhang X."/>
            <person name="Dehal P."/>
            <person name="Jiang R.H."/>
            <person name="Aerts A."/>
            <person name="Arredondo F.D."/>
            <person name="Baxter L."/>
            <person name="Bensasson D."/>
            <person name="Beynon J.L."/>
            <person name="Chapman J."/>
            <person name="Damasceno C.M."/>
            <person name="Dorrance A.E."/>
            <person name="Dou D."/>
            <person name="Dickerman A.W."/>
            <person name="Dubchak I.L."/>
            <person name="Garbelotto M."/>
            <person name="Gijzen M."/>
            <person name="Gordon S.G."/>
            <person name="Govers F."/>
            <person name="Grunwald N.J."/>
            <person name="Huang W."/>
            <person name="Ivors K.L."/>
            <person name="Jones R.W."/>
            <person name="Kamoun S."/>
            <person name="Krampis K."/>
            <person name="Lamour K.H."/>
            <person name="Lee M.K."/>
            <person name="McDonald W.H."/>
            <person name="Medina M."/>
            <person name="Meijer H.J."/>
            <person name="Nordberg E.K."/>
            <person name="Maclean D.J."/>
            <person name="Ospina-Giraldo M.D."/>
            <person name="Morris P.F."/>
            <person name="Phuntumart V."/>
            <person name="Putnam N.H."/>
            <person name="Rash S."/>
            <person name="Rose J.K."/>
            <person name="Sakihama Y."/>
            <person name="Salamov A.A."/>
            <person name="Savidor A."/>
            <person name="Scheuring C.F."/>
            <person name="Smith B.M."/>
            <person name="Sobral B.W."/>
            <person name="Terry A."/>
            <person name="Torto-Alalibo T.A."/>
            <person name="Win J."/>
            <person name="Xu Z."/>
            <person name="Zhang H."/>
            <person name="Grigoriev I.V."/>
            <person name="Rokhsar D.S."/>
            <person name="Boore J.L."/>
        </authorList>
    </citation>
    <scope>NUCLEOTIDE SEQUENCE [LARGE SCALE GENOMIC DNA]</scope>
    <source>
        <strain evidence="16 17">P6497</strain>
    </source>
</reference>
<dbReference type="GO" id="GO:0016020">
    <property type="term" value="C:membrane"/>
    <property type="evidence" value="ECO:0007669"/>
    <property type="project" value="UniProtKB-SubCell"/>
</dbReference>
<comment type="catalytic activity">
    <reaction evidence="12">
        <text>D-fructose(out) = D-fructose(in)</text>
        <dbReference type="Rhea" id="RHEA:60372"/>
        <dbReference type="ChEBI" id="CHEBI:37721"/>
    </reaction>
    <physiologicalReaction direction="left-to-right" evidence="12">
        <dbReference type="Rhea" id="RHEA:60373"/>
    </physiologicalReaction>
</comment>
<comment type="subunit">
    <text evidence="2">Homodimer.</text>
</comment>
<feature type="transmembrane region" description="Helical" evidence="14">
    <location>
        <begin position="314"/>
        <end position="335"/>
    </location>
</feature>
<dbReference type="PROSITE" id="PS50850">
    <property type="entry name" value="MFS"/>
    <property type="match status" value="1"/>
</dbReference>
<dbReference type="GeneID" id="20647339"/>
<comment type="catalytic activity">
    <reaction evidence="10">
        <text>D-mannose(out) = D-mannose(in)</text>
        <dbReference type="Rhea" id="RHEA:78391"/>
        <dbReference type="ChEBI" id="CHEBI:4208"/>
    </reaction>
    <physiologicalReaction direction="left-to-right" evidence="10">
        <dbReference type="Rhea" id="RHEA:78392"/>
    </physiologicalReaction>
</comment>
<protein>
    <recommendedName>
        <fullName evidence="13">Hexose transporter 1</fullName>
    </recommendedName>
</protein>
<organism evidence="16 17">
    <name type="scientific">Phytophthora sojae (strain P6497)</name>
    <name type="common">Soybean stem and root rot agent</name>
    <name type="synonym">Phytophthora megasperma f. sp. glycines</name>
    <dbReference type="NCBI Taxonomy" id="1094619"/>
    <lineage>
        <taxon>Eukaryota</taxon>
        <taxon>Sar</taxon>
        <taxon>Stramenopiles</taxon>
        <taxon>Oomycota</taxon>
        <taxon>Peronosporomycetes</taxon>
        <taxon>Peronosporales</taxon>
        <taxon>Peronosporaceae</taxon>
        <taxon>Phytophthora</taxon>
    </lineage>
</organism>
<comment type="catalytic activity">
    <reaction evidence="8">
        <text>D-glucose(out) = D-glucose(in)</text>
        <dbReference type="Rhea" id="RHEA:60376"/>
        <dbReference type="ChEBI" id="CHEBI:4167"/>
    </reaction>
    <physiologicalReaction direction="left-to-right" evidence="8">
        <dbReference type="Rhea" id="RHEA:60377"/>
    </physiologicalReaction>
</comment>
<dbReference type="PANTHER" id="PTHR23503:SF8">
    <property type="entry name" value="FACILITATED GLUCOSE TRANSPORTER PROTEIN 1"/>
    <property type="match status" value="1"/>
</dbReference>
<keyword evidence="6 14" id="KW-0472">Membrane</keyword>
<dbReference type="PANTHER" id="PTHR23503">
    <property type="entry name" value="SOLUTE CARRIER FAMILY 2"/>
    <property type="match status" value="1"/>
</dbReference>
<comment type="catalytic activity">
    <reaction evidence="11">
        <text>D-glucosamine(out) = D-glucosamine(in)</text>
        <dbReference type="Rhea" id="RHEA:78423"/>
        <dbReference type="ChEBI" id="CHEBI:58723"/>
    </reaction>
    <physiologicalReaction direction="left-to-right" evidence="11">
        <dbReference type="Rhea" id="RHEA:78424"/>
    </physiologicalReaction>
</comment>
<dbReference type="KEGG" id="psoj:PHYSODRAFT_337250"/>
<evidence type="ECO:0000256" key="2">
    <source>
        <dbReference type="ARBA" id="ARBA00011738"/>
    </source>
</evidence>
<dbReference type="EMBL" id="JH159158">
    <property type="protein sequence ID" value="EGZ10439.1"/>
    <property type="molecule type" value="Genomic_DNA"/>
</dbReference>
<evidence type="ECO:0000313" key="16">
    <source>
        <dbReference type="EMBL" id="EGZ10439.1"/>
    </source>
</evidence>
<dbReference type="InterPro" id="IPR005828">
    <property type="entry name" value="MFS_sugar_transport-like"/>
</dbReference>
<feature type="transmembrane region" description="Helical" evidence="14">
    <location>
        <begin position="418"/>
        <end position="438"/>
    </location>
</feature>
<dbReference type="InterPro" id="IPR045263">
    <property type="entry name" value="GLUT"/>
</dbReference>